<name>A0A2P2NUA8_RHIMU</name>
<evidence type="ECO:0000313" key="1">
    <source>
        <dbReference type="EMBL" id="MBX46020.1"/>
    </source>
</evidence>
<dbReference type="EMBL" id="GGEC01065536">
    <property type="protein sequence ID" value="MBX46020.1"/>
    <property type="molecule type" value="Transcribed_RNA"/>
</dbReference>
<proteinExistence type="predicted"/>
<organism evidence="1">
    <name type="scientific">Rhizophora mucronata</name>
    <name type="common">Asiatic mangrove</name>
    <dbReference type="NCBI Taxonomy" id="61149"/>
    <lineage>
        <taxon>Eukaryota</taxon>
        <taxon>Viridiplantae</taxon>
        <taxon>Streptophyta</taxon>
        <taxon>Embryophyta</taxon>
        <taxon>Tracheophyta</taxon>
        <taxon>Spermatophyta</taxon>
        <taxon>Magnoliopsida</taxon>
        <taxon>eudicotyledons</taxon>
        <taxon>Gunneridae</taxon>
        <taxon>Pentapetalae</taxon>
        <taxon>rosids</taxon>
        <taxon>fabids</taxon>
        <taxon>Malpighiales</taxon>
        <taxon>Rhizophoraceae</taxon>
        <taxon>Rhizophora</taxon>
    </lineage>
</organism>
<accession>A0A2P2NUA8</accession>
<protein>
    <submittedName>
        <fullName evidence="1">Uncharacterized protein</fullName>
    </submittedName>
</protein>
<sequence length="10" mass="1172">MFTIYVTGKL</sequence>
<reference evidence="1" key="1">
    <citation type="submission" date="2018-02" db="EMBL/GenBank/DDBJ databases">
        <title>Rhizophora mucronata_Transcriptome.</title>
        <authorList>
            <person name="Meera S.P."/>
            <person name="Sreeshan A."/>
            <person name="Augustine A."/>
        </authorList>
    </citation>
    <scope>NUCLEOTIDE SEQUENCE</scope>
    <source>
        <tissue evidence="1">Leaf</tissue>
    </source>
</reference>